<evidence type="ECO:0000256" key="3">
    <source>
        <dbReference type="ARBA" id="ARBA00022692"/>
    </source>
</evidence>
<reference evidence="9" key="1">
    <citation type="submission" date="2022-10" db="EMBL/GenBank/DDBJ databases">
        <title>The WGS of Solirubrobacter ginsenosidimutans DSM 21036.</title>
        <authorList>
            <person name="Jiang Z."/>
        </authorList>
    </citation>
    <scope>NUCLEOTIDE SEQUENCE</scope>
    <source>
        <strain evidence="9">DSM 21036</strain>
    </source>
</reference>
<keyword evidence="4 7" id="KW-1133">Transmembrane helix</keyword>
<dbReference type="RefSeq" id="WP_270041651.1">
    <property type="nucleotide sequence ID" value="NZ_JAPDOD010000018.1"/>
</dbReference>
<protein>
    <submittedName>
        <fullName evidence="9">PspC domain-containing protein</fullName>
    </submittedName>
</protein>
<evidence type="ECO:0000256" key="4">
    <source>
        <dbReference type="ARBA" id="ARBA00022989"/>
    </source>
</evidence>
<organism evidence="9 10">
    <name type="scientific">Solirubrobacter ginsenosidimutans</name>
    <dbReference type="NCBI Taxonomy" id="490573"/>
    <lineage>
        <taxon>Bacteria</taxon>
        <taxon>Bacillati</taxon>
        <taxon>Actinomycetota</taxon>
        <taxon>Thermoleophilia</taxon>
        <taxon>Solirubrobacterales</taxon>
        <taxon>Solirubrobacteraceae</taxon>
        <taxon>Solirubrobacter</taxon>
    </lineage>
</organism>
<gene>
    <name evidence="9" type="ORF">OM076_19215</name>
</gene>
<comment type="caution">
    <text evidence="9">The sequence shown here is derived from an EMBL/GenBank/DDBJ whole genome shotgun (WGS) entry which is preliminary data.</text>
</comment>
<keyword evidence="3 7" id="KW-0812">Transmembrane</keyword>
<dbReference type="InterPro" id="IPR052027">
    <property type="entry name" value="PspC"/>
</dbReference>
<dbReference type="EMBL" id="JAPDOD010000018">
    <property type="protein sequence ID" value="MDA0162411.1"/>
    <property type="molecule type" value="Genomic_DNA"/>
</dbReference>
<feature type="transmembrane region" description="Helical" evidence="7">
    <location>
        <begin position="120"/>
        <end position="141"/>
    </location>
</feature>
<comment type="subcellular location">
    <subcellularLocation>
        <location evidence="1">Cell membrane</location>
        <topology evidence="1">Single-pass membrane protein</topology>
    </subcellularLocation>
</comment>
<keyword evidence="5 7" id="KW-0472">Membrane</keyword>
<feature type="transmembrane region" description="Helical" evidence="7">
    <location>
        <begin position="153"/>
        <end position="177"/>
    </location>
</feature>
<proteinExistence type="predicted"/>
<feature type="domain" description="Phage shock protein PspC N-terminal" evidence="8">
    <location>
        <begin position="26"/>
        <end position="82"/>
    </location>
</feature>
<evidence type="ECO:0000256" key="7">
    <source>
        <dbReference type="SAM" id="Phobius"/>
    </source>
</evidence>
<feature type="transmembrane region" description="Helical" evidence="7">
    <location>
        <begin position="96"/>
        <end position="113"/>
    </location>
</feature>
<evidence type="ECO:0000256" key="2">
    <source>
        <dbReference type="ARBA" id="ARBA00022475"/>
    </source>
</evidence>
<dbReference type="InterPro" id="IPR007168">
    <property type="entry name" value="Phageshock_PspC_N"/>
</dbReference>
<evidence type="ECO:0000259" key="8">
    <source>
        <dbReference type="Pfam" id="PF04024"/>
    </source>
</evidence>
<dbReference type="PANTHER" id="PTHR33885">
    <property type="entry name" value="PHAGE SHOCK PROTEIN C"/>
    <property type="match status" value="1"/>
</dbReference>
<dbReference type="Pfam" id="PF04024">
    <property type="entry name" value="PspC"/>
    <property type="match status" value="1"/>
</dbReference>
<dbReference type="Proteomes" id="UP001149140">
    <property type="component" value="Unassembled WGS sequence"/>
</dbReference>
<name>A0A9X3MST6_9ACTN</name>
<feature type="transmembrane region" description="Helical" evidence="7">
    <location>
        <begin position="53"/>
        <end position="76"/>
    </location>
</feature>
<sequence>MPATGDPEPQMVPQDPLPGPEDFVERKLTRSTTDKHVWGVAGGLGRYFGIDPVIFRVAFAAATLVSGIGILAYIALRLLLPTDTGEPAWMAGRSRVTTIVVTAVLAIAAVSTLKPSAFLFGPGLFGVAACTVLILLVYRGWGSSIKDDPAKAIARATLALIATAAALGAATGVGLIAAIGGGTAMAIIAIVAGFGLIAAGLLGGPRWLILPVVVLIMPLAVVSAADIDLRGGVGERKYAPRTVADLRPEYKLGVGQMDLDLRRMDLSDQTAQVNVRLGIGEARLRVPSGTCVTTDAQIGVGAADIPHRAGQGFDVVVDSAAPASRARLHVNADIGVGHLQIDNAAVCA</sequence>
<evidence type="ECO:0000256" key="6">
    <source>
        <dbReference type="SAM" id="MobiDB-lite"/>
    </source>
</evidence>
<feature type="transmembrane region" description="Helical" evidence="7">
    <location>
        <begin position="184"/>
        <end position="202"/>
    </location>
</feature>
<dbReference type="PANTHER" id="PTHR33885:SF3">
    <property type="entry name" value="PHAGE SHOCK PROTEIN C"/>
    <property type="match status" value="1"/>
</dbReference>
<feature type="region of interest" description="Disordered" evidence="6">
    <location>
        <begin position="1"/>
        <end position="20"/>
    </location>
</feature>
<keyword evidence="10" id="KW-1185">Reference proteome</keyword>
<evidence type="ECO:0000256" key="1">
    <source>
        <dbReference type="ARBA" id="ARBA00004162"/>
    </source>
</evidence>
<keyword evidence="2" id="KW-1003">Cell membrane</keyword>
<evidence type="ECO:0000256" key="5">
    <source>
        <dbReference type="ARBA" id="ARBA00023136"/>
    </source>
</evidence>
<evidence type="ECO:0000313" key="9">
    <source>
        <dbReference type="EMBL" id="MDA0162411.1"/>
    </source>
</evidence>
<dbReference type="AlphaFoldDB" id="A0A9X3MST6"/>
<accession>A0A9X3MST6</accession>
<dbReference type="GO" id="GO:0005886">
    <property type="term" value="C:plasma membrane"/>
    <property type="evidence" value="ECO:0007669"/>
    <property type="project" value="UniProtKB-SubCell"/>
</dbReference>
<feature type="transmembrane region" description="Helical" evidence="7">
    <location>
        <begin position="208"/>
        <end position="227"/>
    </location>
</feature>
<evidence type="ECO:0000313" key="10">
    <source>
        <dbReference type="Proteomes" id="UP001149140"/>
    </source>
</evidence>